<dbReference type="EMBL" id="JPRO01000004">
    <property type="protein sequence ID" value="KFF08063.1"/>
    <property type="molecule type" value="Genomic_DNA"/>
</dbReference>
<reference evidence="1 2" key="1">
    <citation type="submission" date="2014-07" db="EMBL/GenBank/DDBJ databases">
        <title>Genome of Chryseobacterium luteum DSM 18605.</title>
        <authorList>
            <person name="Stropko S.J."/>
            <person name="Pipes S.E."/>
            <person name="Newman J.D."/>
        </authorList>
    </citation>
    <scope>NUCLEOTIDE SEQUENCE [LARGE SCALE GENOMIC DNA]</scope>
    <source>
        <strain evidence="1 2">DSM 18605</strain>
    </source>
</reference>
<organism evidence="1 2">
    <name type="scientific">Chryseobacterium luteum</name>
    <dbReference type="NCBI Taxonomy" id="421531"/>
    <lineage>
        <taxon>Bacteria</taxon>
        <taxon>Pseudomonadati</taxon>
        <taxon>Bacteroidota</taxon>
        <taxon>Flavobacteriia</taxon>
        <taxon>Flavobacteriales</taxon>
        <taxon>Weeksellaceae</taxon>
        <taxon>Chryseobacterium group</taxon>
        <taxon>Chryseobacterium</taxon>
    </lineage>
</organism>
<dbReference type="RefSeq" id="WP_034703477.1">
    <property type="nucleotide sequence ID" value="NZ_JPRO01000004.1"/>
</dbReference>
<proteinExistence type="predicted"/>
<dbReference type="eggNOG" id="ENOG50311YJ">
    <property type="taxonomic scope" value="Bacteria"/>
</dbReference>
<protein>
    <submittedName>
        <fullName evidence="1">Uncharacterized protein</fullName>
    </submittedName>
</protein>
<dbReference type="STRING" id="421531.IX38_07870"/>
<gene>
    <name evidence="1" type="ORF">IX38_07870</name>
</gene>
<evidence type="ECO:0000313" key="2">
    <source>
        <dbReference type="Proteomes" id="UP000028703"/>
    </source>
</evidence>
<dbReference type="Proteomes" id="UP000028703">
    <property type="component" value="Unassembled WGS sequence"/>
</dbReference>
<dbReference type="AlphaFoldDB" id="A0A085ZUE9"/>
<comment type="caution">
    <text evidence="1">The sequence shown here is derived from an EMBL/GenBank/DDBJ whole genome shotgun (WGS) entry which is preliminary data.</text>
</comment>
<sequence>MERRIVYTKRDRTVLEENSLHEQKAYLKHTYIGDVLKKTEQFYFQKINSVKIYFTHEEISDEDILMEYAVVGKVKIIRTKNHREGKFVHEKTYSSFELSIECFSVYDQWDRVVASYSIHHTDDEVYLKKYFYLNNGDSMEFKYFDDGRPYLKRKEILQSLMDASGISTAETSWNHYLQFFPFPFSDEALEQETVRYFSTYYEDLEITLREAFFKRNFDKKVYKDQKLIRIEHYENLQRIKKTCIIYEDTVFEPKEEDFSLEVEVQYLREERDGFTKWEADFYHENILCEKKIRVTDVLEKEIFSQYIDVTTGKTVGLEKDAYYYDSGYSNLEGFSYNEDGQLDPTCRIVYDDWDNESYTVEEMHENGFFNSGYGKYFLSAFPAIPEVSDPVKTYKIVYKNHLDEVISKKDTQSLYEYSGEIYQNSKLVKRKRYKAYSKEDFRKRKYSITNASYHDDIKETSDLENLKNYDEEVYYNKRVINNYIVYDFFIRNDWIVKTAELSGTVVYDRYYRVVSRVTYNRLSQKLTEAFKTIYMQVSPLLGQNFVTVNFNRDGEVESYTDNRYAIPHTDSKEKFEAKNPEKNPFFLNYYRSLDSLVPENPAFPFMNFTSRKLKFGDEIESESEMTVITGDSGVTIASNNFHTYYFLGRNQSLSDYLKVFSEGFFNIYFHNIKKDEQKIESDFFGFGINARFSIDLRDKEISCQIHGHHGDNLSFRKTTSNYKTDIYGFFKEERRIPFNFYSEMLAELLLKA</sequence>
<dbReference type="OrthoDB" id="1236024at2"/>
<accession>A0A085ZUE9</accession>
<evidence type="ECO:0000313" key="1">
    <source>
        <dbReference type="EMBL" id="KFF08063.1"/>
    </source>
</evidence>
<name>A0A085ZUE9_9FLAO</name>
<keyword evidence="2" id="KW-1185">Reference proteome</keyword>